<dbReference type="STRING" id="391936.S7S_06860"/>
<reference evidence="2 3" key="1">
    <citation type="journal article" date="2012" name="J. Bacteriol.">
        <title>Genome sequence of an alkane-degrading bacterium, Alcanivorax pacificus type strain W11-5, isolated from deep sea sediment.</title>
        <authorList>
            <person name="Lai Q."/>
            <person name="Shao Z."/>
        </authorList>
    </citation>
    <scope>NUCLEOTIDE SEQUENCE [LARGE SCALE GENOMIC DNA]</scope>
    <source>
        <strain evidence="2 3">W11-5</strain>
    </source>
</reference>
<dbReference type="SUPFAM" id="SSF56672">
    <property type="entry name" value="DNA/RNA polymerases"/>
    <property type="match status" value="1"/>
</dbReference>
<evidence type="ECO:0000313" key="2">
    <source>
        <dbReference type="EMBL" id="AJD47788.1"/>
    </source>
</evidence>
<evidence type="ECO:0000256" key="1">
    <source>
        <dbReference type="ARBA" id="ARBA00022763"/>
    </source>
</evidence>
<proteinExistence type="predicted"/>
<dbReference type="GO" id="GO:0006281">
    <property type="term" value="P:DNA repair"/>
    <property type="evidence" value="ECO:0007669"/>
    <property type="project" value="TreeGrafter"/>
</dbReference>
<dbReference type="GO" id="GO:0016740">
    <property type="term" value="F:transferase activity"/>
    <property type="evidence" value="ECO:0007669"/>
    <property type="project" value="UniProtKB-KW"/>
</dbReference>
<keyword evidence="2" id="KW-0808">Transferase</keyword>
<protein>
    <submittedName>
        <fullName evidence="2">Nucleotidyltransferase/DNA polymerase</fullName>
    </submittedName>
</protein>
<dbReference type="CDD" id="cd03468">
    <property type="entry name" value="PolY_like"/>
    <property type="match status" value="1"/>
</dbReference>
<dbReference type="Proteomes" id="UP000006764">
    <property type="component" value="Chromosome"/>
</dbReference>
<dbReference type="PANTHER" id="PTHR35369">
    <property type="entry name" value="BLR3025 PROTEIN-RELATED"/>
    <property type="match status" value="1"/>
</dbReference>
<sequence length="508" mass="56452">MPEPLWCAVRLPQLPLEALHSDAQTPAVLAGRQRVLLACPLSHAAGITPGMKLATAHALCDGLRVCQRDLAAERQHLQQLAWQLLRFTPGVALHQPCVAEQGQQPGTDDLTTSPGLLLDLGGSLRLFRGSENLLVALFTRLSDGPLDWQAGLGHTPLAAWTLSHVPADVSLQALHRSRLGPDPAGPDLRDVFSLALASLSLDLLPLHSTLKDKLLAPGFHSLAALIALPRPALGRRFGKPFLHWLERLLGERPDPRESVTPPARFRSQYDVEEPITHQQSLLPLMQRQLAELESHLHWRHQAVRSIRWQLTDHLGEAPPLIVRRTRPGSDAATWLTLTGRHLEQHRLRAPVLRLVLTASRPERIEGTSHVLFHDPGERAGRHALLEKLASLPGLSLRQVRQCDEHLPELAQALTDPLRPAASIAPAQPPHARQPLWLFDPPQPLSTGSDGQPRWRGAPLALLGPDRTLSSHWWQQPRQRDYFLARHPGNQALCWLYRCDAGWFLHGLF</sequence>
<dbReference type="KEGG" id="apac:S7S_06860"/>
<dbReference type="InterPro" id="IPR043502">
    <property type="entry name" value="DNA/RNA_pol_sf"/>
</dbReference>
<dbReference type="PANTHER" id="PTHR35369:SF2">
    <property type="entry name" value="BLR3025 PROTEIN"/>
    <property type="match status" value="1"/>
</dbReference>
<accession>A0A0B4XMN1</accession>
<gene>
    <name evidence="2" type="ORF">S7S_06860</name>
</gene>
<name>A0A0B4XMN1_9GAMM</name>
<keyword evidence="3" id="KW-1185">Reference proteome</keyword>
<dbReference type="RefSeq" id="WP_008738824.1">
    <property type="nucleotide sequence ID" value="NZ_CP004387.1"/>
</dbReference>
<dbReference type="OrthoDB" id="5298951at2"/>
<evidence type="ECO:0000313" key="3">
    <source>
        <dbReference type="Proteomes" id="UP000006764"/>
    </source>
</evidence>
<dbReference type="HOGENOM" id="CLU_028184_0_0_6"/>
<dbReference type="EMBL" id="CP004387">
    <property type="protein sequence ID" value="AJD47788.1"/>
    <property type="molecule type" value="Genomic_DNA"/>
</dbReference>
<dbReference type="InterPro" id="IPR050356">
    <property type="entry name" value="SulA_CellDiv_inhibitor"/>
</dbReference>
<organism evidence="2 3">
    <name type="scientific">Isoalcanivorax pacificus W11-5</name>
    <dbReference type="NCBI Taxonomy" id="391936"/>
    <lineage>
        <taxon>Bacteria</taxon>
        <taxon>Pseudomonadati</taxon>
        <taxon>Pseudomonadota</taxon>
        <taxon>Gammaproteobacteria</taxon>
        <taxon>Oceanospirillales</taxon>
        <taxon>Alcanivoracaceae</taxon>
        <taxon>Isoalcanivorax</taxon>
    </lineage>
</organism>
<keyword evidence="1" id="KW-0227">DNA damage</keyword>
<dbReference type="AlphaFoldDB" id="A0A0B4XMN1"/>